<dbReference type="RefSeq" id="WP_305173746.1">
    <property type="nucleotide sequence ID" value="NZ_JAUUDS010000006.1"/>
</dbReference>
<evidence type="ECO:0000313" key="2">
    <source>
        <dbReference type="Proteomes" id="UP001230685"/>
    </source>
</evidence>
<evidence type="ECO:0000313" key="1">
    <source>
        <dbReference type="EMBL" id="MDP1028042.1"/>
    </source>
</evidence>
<protein>
    <submittedName>
        <fullName evidence="1">Uncharacterized protein</fullName>
    </submittedName>
</protein>
<dbReference type="EMBL" id="JAUUDS010000006">
    <property type="protein sequence ID" value="MDP1028042.1"/>
    <property type="molecule type" value="Genomic_DNA"/>
</dbReference>
<name>A0ABT9EMJ8_9SPHN</name>
<gene>
    <name evidence="1" type="ORF">Q5H91_12530</name>
</gene>
<proteinExistence type="predicted"/>
<accession>A0ABT9EMJ8</accession>
<comment type="caution">
    <text evidence="1">The sequence shown here is derived from an EMBL/GenBank/DDBJ whole genome shotgun (WGS) entry which is preliminary data.</text>
</comment>
<organism evidence="1 2">
    <name type="scientific">Sphingomonas aurea</name>
    <dbReference type="NCBI Taxonomy" id="3063994"/>
    <lineage>
        <taxon>Bacteria</taxon>
        <taxon>Pseudomonadati</taxon>
        <taxon>Pseudomonadota</taxon>
        <taxon>Alphaproteobacteria</taxon>
        <taxon>Sphingomonadales</taxon>
        <taxon>Sphingomonadaceae</taxon>
        <taxon>Sphingomonas</taxon>
    </lineage>
</organism>
<keyword evidence="2" id="KW-1185">Reference proteome</keyword>
<dbReference type="Proteomes" id="UP001230685">
    <property type="component" value="Unassembled WGS sequence"/>
</dbReference>
<reference evidence="1 2" key="1">
    <citation type="submission" date="2023-07" db="EMBL/GenBank/DDBJ databases">
        <authorList>
            <person name="Kim M.K."/>
        </authorList>
    </citation>
    <scope>NUCLEOTIDE SEQUENCE [LARGE SCALE GENOMIC DNA]</scope>
    <source>
        <strain evidence="1 2">KR1UV-12</strain>
    </source>
</reference>
<sequence>MFVEEALGRFSGNHVRQYRPMIEAAQVAADEAKATLVRWVEAARRAGMSWTDVGELVGISKQAAQQRYGREPVPDAPFGTIVVVPGPTGATEQELLDREGAAGRELVGVDATRLLFRQTDRVWEHHRSVDPLDPAEMEAGGWAEAARWFVFAYYRRPGSGG</sequence>